<evidence type="ECO:0000256" key="2">
    <source>
        <dbReference type="ARBA" id="ARBA00022649"/>
    </source>
</evidence>
<comment type="cofactor">
    <cofactor evidence="1">
        <name>Mg(2+)</name>
        <dbReference type="ChEBI" id="CHEBI:18420"/>
    </cofactor>
</comment>
<evidence type="ECO:0000256" key="1">
    <source>
        <dbReference type="ARBA" id="ARBA00001946"/>
    </source>
</evidence>
<dbReference type="GO" id="GO:0005524">
    <property type="term" value="F:ATP binding"/>
    <property type="evidence" value="ECO:0007669"/>
    <property type="project" value="UniProtKB-KW"/>
</dbReference>
<evidence type="ECO:0000256" key="6">
    <source>
        <dbReference type="ARBA" id="ARBA00022741"/>
    </source>
</evidence>
<accession>A0A075JEB9</accession>
<keyword evidence="3" id="KW-0808">Transferase</keyword>
<keyword evidence="8" id="KW-0460">Magnesium</keyword>
<dbReference type="Proteomes" id="UP000027986">
    <property type="component" value="Chromosome"/>
</dbReference>
<proteinExistence type="inferred from homology"/>
<dbReference type="OrthoDB" id="9803128at2"/>
<feature type="domain" description="Polymerase nucleotidyl transferase" evidence="10">
    <location>
        <begin position="12"/>
        <end position="92"/>
    </location>
</feature>
<dbReference type="CDD" id="cd05403">
    <property type="entry name" value="NT_KNTase_like"/>
    <property type="match status" value="1"/>
</dbReference>
<evidence type="ECO:0000259" key="10">
    <source>
        <dbReference type="Pfam" id="PF01909"/>
    </source>
</evidence>
<dbReference type="GeneID" id="41840389"/>
<dbReference type="HOGENOM" id="CLU_130257_4_1_11"/>
<sequence>MPSVVSLDHEAISRVAERHGVAELSLFGSAAAGTSHHNSDVDSLVDFLPDRPDPLEDFCALRDDLSRILERDVDLVVKRAIRNPYFRDSALAQAEVVYVADV</sequence>
<evidence type="ECO:0000256" key="9">
    <source>
        <dbReference type="ARBA" id="ARBA00038276"/>
    </source>
</evidence>
<dbReference type="InterPro" id="IPR002934">
    <property type="entry name" value="Polymerase_NTP_transf_dom"/>
</dbReference>
<dbReference type="AlphaFoldDB" id="A0A075JEB9"/>
<keyword evidence="12" id="KW-1185">Reference proteome</keyword>
<dbReference type="SUPFAM" id="SSF81301">
    <property type="entry name" value="Nucleotidyltransferase"/>
    <property type="match status" value="1"/>
</dbReference>
<protein>
    <recommendedName>
        <fullName evidence="10">Polymerase nucleotidyl transferase domain-containing protein</fullName>
    </recommendedName>
</protein>
<organism evidence="11 12">
    <name type="scientific">Dermacoccus nishinomiyaensis</name>
    <dbReference type="NCBI Taxonomy" id="1274"/>
    <lineage>
        <taxon>Bacteria</taxon>
        <taxon>Bacillati</taxon>
        <taxon>Actinomycetota</taxon>
        <taxon>Actinomycetes</taxon>
        <taxon>Micrococcales</taxon>
        <taxon>Dermacoccaceae</taxon>
        <taxon>Dermacoccus</taxon>
    </lineage>
</organism>
<dbReference type="EMBL" id="CP008889">
    <property type="protein sequence ID" value="AIF40274.1"/>
    <property type="molecule type" value="Genomic_DNA"/>
</dbReference>
<name>A0A075JEB9_9MICO</name>
<dbReference type="Gene3D" id="3.30.460.10">
    <property type="entry name" value="Beta Polymerase, domain 2"/>
    <property type="match status" value="1"/>
</dbReference>
<evidence type="ECO:0000313" key="12">
    <source>
        <dbReference type="Proteomes" id="UP000027986"/>
    </source>
</evidence>
<dbReference type="InterPro" id="IPR052038">
    <property type="entry name" value="Type-VII_TA_antitoxin"/>
</dbReference>
<keyword evidence="2" id="KW-1277">Toxin-antitoxin system</keyword>
<dbReference type="RefSeq" id="WP_038567182.1">
    <property type="nucleotide sequence ID" value="NZ_CP008889.1"/>
</dbReference>
<evidence type="ECO:0000256" key="4">
    <source>
        <dbReference type="ARBA" id="ARBA00022695"/>
    </source>
</evidence>
<dbReference type="GO" id="GO:0046872">
    <property type="term" value="F:metal ion binding"/>
    <property type="evidence" value="ECO:0007669"/>
    <property type="project" value="UniProtKB-KW"/>
</dbReference>
<gene>
    <name evidence="11" type="ORF">HX89_04090</name>
</gene>
<keyword evidence="5" id="KW-0479">Metal-binding</keyword>
<evidence type="ECO:0000313" key="11">
    <source>
        <dbReference type="EMBL" id="AIF40274.1"/>
    </source>
</evidence>
<evidence type="ECO:0000256" key="8">
    <source>
        <dbReference type="ARBA" id="ARBA00022842"/>
    </source>
</evidence>
<keyword evidence="6" id="KW-0547">Nucleotide-binding</keyword>
<dbReference type="InterPro" id="IPR043519">
    <property type="entry name" value="NT_sf"/>
</dbReference>
<evidence type="ECO:0000256" key="5">
    <source>
        <dbReference type="ARBA" id="ARBA00022723"/>
    </source>
</evidence>
<evidence type="ECO:0000256" key="7">
    <source>
        <dbReference type="ARBA" id="ARBA00022840"/>
    </source>
</evidence>
<dbReference type="PANTHER" id="PTHR33571:SF12">
    <property type="entry name" value="BSL3053 PROTEIN"/>
    <property type="match status" value="1"/>
</dbReference>
<reference evidence="11 12" key="1">
    <citation type="submission" date="2014-07" db="EMBL/GenBank/DDBJ databases">
        <title>Genome Sequencing of Dermacoccus nishinomiyaensis.</title>
        <authorList>
            <person name="Hong K.W."/>
            <person name="Chan K.G."/>
        </authorList>
    </citation>
    <scope>NUCLEOTIDE SEQUENCE [LARGE SCALE GENOMIC DNA]</scope>
    <source>
        <strain evidence="11 12">M25</strain>
    </source>
</reference>
<dbReference type="Pfam" id="PF01909">
    <property type="entry name" value="NTP_transf_2"/>
    <property type="match status" value="1"/>
</dbReference>
<keyword evidence="7" id="KW-0067">ATP-binding</keyword>
<evidence type="ECO:0000256" key="3">
    <source>
        <dbReference type="ARBA" id="ARBA00022679"/>
    </source>
</evidence>
<dbReference type="KEGG" id="dni:HX89_04090"/>
<dbReference type="PANTHER" id="PTHR33571">
    <property type="entry name" value="SSL8005 PROTEIN"/>
    <property type="match status" value="1"/>
</dbReference>
<dbReference type="GO" id="GO:0016779">
    <property type="term" value="F:nucleotidyltransferase activity"/>
    <property type="evidence" value="ECO:0007669"/>
    <property type="project" value="UniProtKB-KW"/>
</dbReference>
<keyword evidence="4" id="KW-0548">Nucleotidyltransferase</keyword>
<dbReference type="eggNOG" id="COG1669">
    <property type="taxonomic scope" value="Bacteria"/>
</dbReference>
<comment type="similarity">
    <text evidence="9">Belongs to the MntA antitoxin family.</text>
</comment>